<dbReference type="OrthoDB" id="5238236at2759"/>
<accession>A0A7C8IRT8</accession>
<name>A0A7C8IRT8_9PEZI</name>
<protein>
    <submittedName>
        <fullName evidence="1">Uncharacterized protein</fullName>
    </submittedName>
</protein>
<gene>
    <name evidence="1" type="ORF">GQX73_g2935</name>
</gene>
<dbReference type="EMBL" id="WUBL01000020">
    <property type="protein sequence ID" value="KAF2970686.1"/>
    <property type="molecule type" value="Genomic_DNA"/>
</dbReference>
<reference evidence="1 2" key="1">
    <citation type="submission" date="2019-12" db="EMBL/GenBank/DDBJ databases">
        <title>Draft genome sequence of the ascomycete Xylaria multiplex DSM 110363.</title>
        <authorList>
            <person name="Buettner E."/>
            <person name="Kellner H."/>
        </authorList>
    </citation>
    <scope>NUCLEOTIDE SEQUENCE [LARGE SCALE GENOMIC DNA]</scope>
    <source>
        <strain evidence="1 2">DSM 110363</strain>
    </source>
</reference>
<evidence type="ECO:0000313" key="1">
    <source>
        <dbReference type="EMBL" id="KAF2970686.1"/>
    </source>
</evidence>
<proteinExistence type="predicted"/>
<evidence type="ECO:0000313" key="2">
    <source>
        <dbReference type="Proteomes" id="UP000481858"/>
    </source>
</evidence>
<dbReference type="AlphaFoldDB" id="A0A7C8IRT8"/>
<organism evidence="1 2">
    <name type="scientific">Xylaria multiplex</name>
    <dbReference type="NCBI Taxonomy" id="323545"/>
    <lineage>
        <taxon>Eukaryota</taxon>
        <taxon>Fungi</taxon>
        <taxon>Dikarya</taxon>
        <taxon>Ascomycota</taxon>
        <taxon>Pezizomycotina</taxon>
        <taxon>Sordariomycetes</taxon>
        <taxon>Xylariomycetidae</taxon>
        <taxon>Xylariales</taxon>
        <taxon>Xylariaceae</taxon>
        <taxon>Xylaria</taxon>
    </lineage>
</organism>
<comment type="caution">
    <text evidence="1">The sequence shown here is derived from an EMBL/GenBank/DDBJ whole genome shotgun (WGS) entry which is preliminary data.</text>
</comment>
<keyword evidence="2" id="KW-1185">Reference proteome</keyword>
<dbReference type="Proteomes" id="UP000481858">
    <property type="component" value="Unassembled WGS sequence"/>
</dbReference>
<sequence length="545" mass="63773">MYPNRDWVIDPGWNFPFGNSVYDTAPGAINCSMDFDSYGRNSYAWYLTVQKDFVTWLVQAAAKFGEHVQSIDSFPFIKDTLISFRDLIRLANVVARKGRVSQVAFNNLEHMINLRVNFDTTINKLNQNQVRREECLRQNSYAIETLRNVRDLLKSTPTDVNETIRITETYSLPPLPDEAFFSIQIFVDISILIRGCSPTPFDDLQEHGNNKKALFAKYANHDTIRRMREEEDHDHMSIFITIVSYYAKCLKKDAHFIVINDSEPNHLENNPLNRYLADIFDCYFEHDVYHCDLQLVLPEPPSKETLDKIVNAVWPYPQMSWREEFREELGFVNKKPVNTLRILSLVRAARYLDEMLASFDLFGFHDICTKFFNQLRRLYRDKFDIFEKEQSNSGLNYAPKTSTDDTFSLDALYYLTFAERPDKRIDNMILASLCFDIDTMRAFDLPTNEKFLCETWGDGIIRHAKELDISLESAATILRPLIKEEGSVIFKRQAETQRAYHKRRVGMESWLVKFYDGWDNENWYHACHTQPKKKECCQPAPGAQR</sequence>
<dbReference type="InParanoid" id="A0A7C8IRT8"/>